<dbReference type="Proteomes" id="UP000682733">
    <property type="component" value="Unassembled WGS sequence"/>
</dbReference>
<comment type="caution">
    <text evidence="2">The sequence shown here is derived from an EMBL/GenBank/DDBJ whole genome shotgun (WGS) entry which is preliminary data.</text>
</comment>
<dbReference type="EMBL" id="CAJNOK010009863">
    <property type="protein sequence ID" value="CAF1100301.1"/>
    <property type="molecule type" value="Genomic_DNA"/>
</dbReference>
<dbReference type="Proteomes" id="UP000677228">
    <property type="component" value="Unassembled WGS sequence"/>
</dbReference>
<proteinExistence type="predicted"/>
<gene>
    <name evidence="1" type="ORF">OVA965_LOCUS19259</name>
    <name evidence="2" type="ORF">TMI583_LOCUS19272</name>
</gene>
<dbReference type="EMBL" id="CAJOBA010009883">
    <property type="protein sequence ID" value="CAF3861718.1"/>
    <property type="molecule type" value="Genomic_DNA"/>
</dbReference>
<dbReference type="AlphaFoldDB" id="A0A8S2KPC5"/>
<reference evidence="2" key="1">
    <citation type="submission" date="2021-02" db="EMBL/GenBank/DDBJ databases">
        <authorList>
            <person name="Nowell W R."/>
        </authorList>
    </citation>
    <scope>NUCLEOTIDE SEQUENCE</scope>
</reference>
<organism evidence="2 3">
    <name type="scientific">Didymodactylos carnosus</name>
    <dbReference type="NCBI Taxonomy" id="1234261"/>
    <lineage>
        <taxon>Eukaryota</taxon>
        <taxon>Metazoa</taxon>
        <taxon>Spiralia</taxon>
        <taxon>Gnathifera</taxon>
        <taxon>Rotifera</taxon>
        <taxon>Eurotatoria</taxon>
        <taxon>Bdelloidea</taxon>
        <taxon>Philodinida</taxon>
        <taxon>Philodinidae</taxon>
        <taxon>Didymodactylos</taxon>
    </lineage>
</organism>
<accession>A0A8S2KPC5</accession>
<protein>
    <submittedName>
        <fullName evidence="2">Uncharacterized protein</fullName>
    </submittedName>
</protein>
<name>A0A8S2KPC5_9BILA</name>
<sequence length="86" mass="9965">MAIWSGYNTLVCSWCPESHQQLLEDHFVDQLNLRSNRRVDDCEFNWQNALLLVAIITMRILAICNSTRKSQLAVLALWCVKLVKTD</sequence>
<evidence type="ECO:0000313" key="3">
    <source>
        <dbReference type="Proteomes" id="UP000682733"/>
    </source>
</evidence>
<evidence type="ECO:0000313" key="1">
    <source>
        <dbReference type="EMBL" id="CAF1100301.1"/>
    </source>
</evidence>
<evidence type="ECO:0000313" key="2">
    <source>
        <dbReference type="EMBL" id="CAF3861718.1"/>
    </source>
</evidence>